<evidence type="ECO:0000313" key="4">
    <source>
        <dbReference type="Proteomes" id="UP001412239"/>
    </source>
</evidence>
<dbReference type="EMBL" id="LN890992">
    <property type="protein sequence ID" value="CUS12408.1"/>
    <property type="molecule type" value="Genomic_DNA"/>
</dbReference>
<evidence type="ECO:0000313" key="3">
    <source>
        <dbReference type="EMBL" id="CUS12408.1"/>
    </source>
</evidence>
<gene>
    <name evidence="3" type="ORF">GSTUAT00003478001</name>
</gene>
<name>A0A292Q0K0_9PEZI</name>
<keyword evidence="2" id="KW-0812">Transmembrane</keyword>
<evidence type="ECO:0000256" key="1">
    <source>
        <dbReference type="SAM" id="MobiDB-lite"/>
    </source>
</evidence>
<sequence length="186" mass="20233">MHLRSGKKTIFTPAPPRKRSPGRRKDSPRAGEITVNTGRATAALRPPPELITPPYTPVTTTRPDLETRPGPPPNDWSDLEVVFDHGPQTDSWDGAGMLDIALGLGLSVCGAGSGGRRRRAVSWKSILLLWGSAVMVFGFLYVRESGGVGERVWGGYEGAYEGLYLCEWGLLLLQLFRNRGEISMGA</sequence>
<keyword evidence="4" id="KW-1185">Reference proteome</keyword>
<organism evidence="3 4">
    <name type="scientific">Tuber aestivum</name>
    <name type="common">summer truffle</name>
    <dbReference type="NCBI Taxonomy" id="59557"/>
    <lineage>
        <taxon>Eukaryota</taxon>
        <taxon>Fungi</taxon>
        <taxon>Dikarya</taxon>
        <taxon>Ascomycota</taxon>
        <taxon>Pezizomycotina</taxon>
        <taxon>Pezizomycetes</taxon>
        <taxon>Pezizales</taxon>
        <taxon>Tuberaceae</taxon>
        <taxon>Tuber</taxon>
    </lineage>
</organism>
<dbReference type="Proteomes" id="UP001412239">
    <property type="component" value="Unassembled WGS sequence"/>
</dbReference>
<feature type="region of interest" description="Disordered" evidence="1">
    <location>
        <begin position="1"/>
        <end position="71"/>
    </location>
</feature>
<proteinExistence type="predicted"/>
<keyword evidence="2" id="KW-0472">Membrane</keyword>
<accession>A0A292Q0K0</accession>
<feature type="transmembrane region" description="Helical" evidence="2">
    <location>
        <begin position="126"/>
        <end position="143"/>
    </location>
</feature>
<evidence type="ECO:0000256" key="2">
    <source>
        <dbReference type="SAM" id="Phobius"/>
    </source>
</evidence>
<reference evidence="3" key="1">
    <citation type="submission" date="2015-10" db="EMBL/GenBank/DDBJ databases">
        <authorList>
            <person name="Regsiter A."/>
            <person name="william w."/>
        </authorList>
    </citation>
    <scope>NUCLEOTIDE SEQUENCE</scope>
    <source>
        <strain evidence="3">Montdore</strain>
    </source>
</reference>
<keyword evidence="2" id="KW-1133">Transmembrane helix</keyword>
<dbReference type="AlphaFoldDB" id="A0A292Q0K0"/>
<protein>
    <submittedName>
        <fullName evidence="3">Uncharacterized protein</fullName>
    </submittedName>
</protein>
<feature type="compositionally biased region" description="Pro residues" evidence="1">
    <location>
        <begin position="45"/>
        <end position="56"/>
    </location>
</feature>